<protein>
    <recommendedName>
        <fullName evidence="4">Major facilitator superfamily (MFS) profile domain-containing protein</fullName>
    </recommendedName>
</protein>
<keyword evidence="1" id="KW-0472">Membrane</keyword>
<feature type="transmembrane region" description="Helical" evidence="1">
    <location>
        <begin position="355"/>
        <end position="378"/>
    </location>
</feature>
<dbReference type="SUPFAM" id="SSF103473">
    <property type="entry name" value="MFS general substrate transporter"/>
    <property type="match status" value="1"/>
</dbReference>
<dbReference type="Proteomes" id="UP000186438">
    <property type="component" value="Unassembled WGS sequence"/>
</dbReference>
<dbReference type="GO" id="GO:0022857">
    <property type="term" value="F:transmembrane transporter activity"/>
    <property type="evidence" value="ECO:0007669"/>
    <property type="project" value="InterPro"/>
</dbReference>
<evidence type="ECO:0000313" key="2">
    <source>
        <dbReference type="EMBL" id="OJZ70026.1"/>
    </source>
</evidence>
<comment type="caution">
    <text evidence="2">The sequence shown here is derived from an EMBL/GenBank/DDBJ whole genome shotgun (WGS) entry which is preliminary data.</text>
</comment>
<keyword evidence="1" id="KW-1133">Transmembrane helix</keyword>
<keyword evidence="3" id="KW-1185">Reference proteome</keyword>
<feature type="transmembrane region" description="Helical" evidence="1">
    <location>
        <begin position="384"/>
        <end position="402"/>
    </location>
</feature>
<proteinExistence type="predicted"/>
<evidence type="ECO:0000313" key="3">
    <source>
        <dbReference type="Proteomes" id="UP000186438"/>
    </source>
</evidence>
<dbReference type="InterPro" id="IPR011701">
    <property type="entry name" value="MFS"/>
</dbReference>
<feature type="transmembrane region" description="Helical" evidence="1">
    <location>
        <begin position="291"/>
        <end position="312"/>
    </location>
</feature>
<accession>A0A1Q4HQD5</accession>
<dbReference type="AlphaFoldDB" id="A0A1Q4HQD5"/>
<reference evidence="2 3" key="1">
    <citation type="submission" date="2016-11" db="EMBL/GenBank/DDBJ databases">
        <title>Genome sequences of unsequenced Mycobacteria.</title>
        <authorList>
            <person name="Greninger A.L."/>
            <person name="Fang F."/>
            <person name="Jerome K.R."/>
        </authorList>
    </citation>
    <scope>NUCLEOTIDE SEQUENCE [LARGE SCALE GENOMIC DNA]</scope>
    <source>
        <strain evidence="2 3">M11</strain>
    </source>
</reference>
<feature type="transmembrane region" description="Helical" evidence="1">
    <location>
        <begin position="318"/>
        <end position="343"/>
    </location>
</feature>
<dbReference type="Pfam" id="PF07690">
    <property type="entry name" value="MFS_1"/>
    <property type="match status" value="1"/>
</dbReference>
<organism evidence="2 3">
    <name type="scientific">Mycobacterium paraffinicum</name>
    <dbReference type="NCBI Taxonomy" id="53378"/>
    <lineage>
        <taxon>Bacteria</taxon>
        <taxon>Bacillati</taxon>
        <taxon>Actinomycetota</taxon>
        <taxon>Actinomycetes</taxon>
        <taxon>Mycobacteriales</taxon>
        <taxon>Mycobacteriaceae</taxon>
        <taxon>Mycobacterium</taxon>
    </lineage>
</organism>
<feature type="transmembrane region" description="Helical" evidence="1">
    <location>
        <begin position="109"/>
        <end position="134"/>
    </location>
</feature>
<feature type="transmembrane region" description="Helical" evidence="1">
    <location>
        <begin position="234"/>
        <end position="253"/>
    </location>
</feature>
<feature type="transmembrane region" description="Helical" evidence="1">
    <location>
        <begin position="181"/>
        <end position="200"/>
    </location>
</feature>
<gene>
    <name evidence="2" type="ORF">BRW65_21070</name>
</gene>
<feature type="transmembrane region" description="Helical" evidence="1">
    <location>
        <begin position="146"/>
        <end position="169"/>
    </location>
</feature>
<feature type="transmembrane region" description="Helical" evidence="1">
    <location>
        <begin position="259"/>
        <end position="279"/>
    </location>
</feature>
<sequence>MSITLAPAPAEKSPFGRLLSQGTLYTAGMQLSNCAVVLPVVCAHQGLGWAAGLIFPAYGMGALTGNSISPAVLQRSGRMRHLLLAAVGATAAGMLLLDAVIPWTGMLTAAVFLLTCVVSGVVVGIGCVGYPDLVSNKLSASRRGELLLIQGAIGSVLATGVTLLIVPMLAHGNQTAYRRDLLWLGAVGLAASAVAALFVGPMRSASITTRMSVRDTYRQGFAVAGSQPWFRRYVLTYLLFAPVNLGTFFYTLRAAHHHGSLHVLIVLSSIGLVLGSTLWRRAFRIFGVRGMLLGSALLSVAAVVLCIAAESSGQWSHAWAYGTAFFLATVAAQAIFPSGVSWISVVAAEEHRGTLIGFASTLYNVASAVLGVALGAIAQLHTTIWPDVLMLTLTVAAVLVSLRAPASETRRPVVRRMRSVASPERPLAAMAPALSLQAA</sequence>
<name>A0A1Q4HQD5_9MYCO</name>
<evidence type="ECO:0000256" key="1">
    <source>
        <dbReference type="SAM" id="Phobius"/>
    </source>
</evidence>
<keyword evidence="1" id="KW-0812">Transmembrane</keyword>
<dbReference type="Gene3D" id="1.20.1250.20">
    <property type="entry name" value="MFS general substrate transporter like domains"/>
    <property type="match status" value="1"/>
</dbReference>
<dbReference type="EMBL" id="MPNT01000023">
    <property type="protein sequence ID" value="OJZ70026.1"/>
    <property type="molecule type" value="Genomic_DNA"/>
</dbReference>
<dbReference type="InterPro" id="IPR036259">
    <property type="entry name" value="MFS_trans_sf"/>
</dbReference>
<evidence type="ECO:0008006" key="4">
    <source>
        <dbReference type="Google" id="ProtNLM"/>
    </source>
</evidence>
<dbReference type="STRING" id="53378.BRW65_21070"/>
<dbReference type="RefSeq" id="WP_073878051.1">
    <property type="nucleotide sequence ID" value="NZ_MPNT01000023.1"/>
</dbReference>
<feature type="transmembrane region" description="Helical" evidence="1">
    <location>
        <begin position="82"/>
        <end position="103"/>
    </location>
</feature>